<protein>
    <recommendedName>
        <fullName evidence="3">Carboxy-S-adenosyl-L-methionine synthase</fullName>
        <shortName evidence="3">Cx-SAM synthase</shortName>
        <ecNumber evidence="3">2.1.3.-</ecNumber>
    </recommendedName>
</protein>
<dbReference type="PIRSF" id="PIRSF006325">
    <property type="entry name" value="MeTrfase_bac"/>
    <property type="match status" value="1"/>
</dbReference>
<dbReference type="PANTHER" id="PTHR43861">
    <property type="entry name" value="TRANS-ACONITATE 2-METHYLTRANSFERASE-RELATED"/>
    <property type="match status" value="1"/>
</dbReference>
<dbReference type="HOGENOM" id="CLU_078475_0_0_7"/>
<dbReference type="CDD" id="cd02440">
    <property type="entry name" value="AdoMet_MTases"/>
    <property type="match status" value="1"/>
</dbReference>
<dbReference type="KEGG" id="hms:HMU12880"/>
<sequence length="239" mass="27791">MLDQIFTQDQESQFDFNAEVASVFDDMLSRSIPYYKNTLELCIDFIKNHLKHLSSPIIYDLGSSTGNFLLALHERLQLPDAKMYGIDSSLAMIQTATQKARAYAAPIEFLCEDFLQKDFGDCDVIVAHYTLQFVRPLHREKLVKKISESLQKKQGIFLLSEKMSSGDKWMDKAMIERYYQFKQEQGYSQNEITKKREALENVLIPYSLEENFEMLRNAGFQSIEVLFKWVNFGTLIAKF</sequence>
<dbReference type="NCBIfam" id="TIGR00740">
    <property type="entry name" value="carboxy-S-adenosyl-L-methionine synthase CmoA"/>
    <property type="match status" value="1"/>
</dbReference>
<dbReference type="RefSeq" id="WP_013023609.1">
    <property type="nucleotide sequence ID" value="NC_013949.1"/>
</dbReference>
<dbReference type="GO" id="GO:0016743">
    <property type="term" value="F:carboxyl- or carbamoyltransferase activity"/>
    <property type="evidence" value="ECO:0007669"/>
    <property type="project" value="UniProtKB-UniRule"/>
</dbReference>
<feature type="binding site" evidence="3 4">
    <location>
        <position position="35"/>
    </location>
    <ligand>
        <name>S-adenosyl-L-methionine</name>
        <dbReference type="ChEBI" id="CHEBI:59789"/>
    </ligand>
</feature>
<evidence type="ECO:0000313" key="7">
    <source>
        <dbReference type="Proteomes" id="UP000001522"/>
    </source>
</evidence>
<feature type="domain" description="Methyltransferase" evidence="5">
    <location>
        <begin position="58"/>
        <end position="152"/>
    </location>
</feature>
<evidence type="ECO:0000256" key="3">
    <source>
        <dbReference type="HAMAP-Rule" id="MF_01589"/>
    </source>
</evidence>
<gene>
    <name evidence="3" type="primary">cmoA</name>
    <name evidence="6" type="ordered locus">HMU12880</name>
</gene>
<dbReference type="Proteomes" id="UP000001522">
    <property type="component" value="Chromosome"/>
</dbReference>
<feature type="binding site" evidence="3">
    <location>
        <position position="196"/>
    </location>
    <ligand>
        <name>S-adenosyl-L-methionine</name>
        <dbReference type="ChEBI" id="CHEBI:59789"/>
    </ligand>
</feature>
<dbReference type="GO" id="GO:0002098">
    <property type="term" value="P:tRNA wobble uridine modification"/>
    <property type="evidence" value="ECO:0007669"/>
    <property type="project" value="InterPro"/>
</dbReference>
<feature type="binding site" evidence="3 4">
    <location>
        <begin position="62"/>
        <end position="64"/>
    </location>
    <ligand>
        <name>S-adenosyl-L-methionine</name>
        <dbReference type="ChEBI" id="CHEBI:59789"/>
    </ligand>
</feature>
<dbReference type="EMBL" id="FN555004">
    <property type="protein sequence ID" value="CBG40542.1"/>
    <property type="molecule type" value="Genomic_DNA"/>
</dbReference>
<dbReference type="Gene3D" id="3.40.50.150">
    <property type="entry name" value="Vaccinia Virus protein VP39"/>
    <property type="match status" value="1"/>
</dbReference>
<dbReference type="PANTHER" id="PTHR43861:SF2">
    <property type="entry name" value="CARBOXY-S-ADENOSYL-L-METHIONINE SYNTHASE"/>
    <property type="match status" value="1"/>
</dbReference>
<comment type="similarity">
    <text evidence="3">Belongs to the class I-like SAM-binding methyltransferase superfamily. Cx-SAM synthase family.</text>
</comment>
<keyword evidence="7" id="KW-1185">Reference proteome</keyword>
<dbReference type="GO" id="GO:0008168">
    <property type="term" value="F:methyltransferase activity"/>
    <property type="evidence" value="ECO:0007669"/>
    <property type="project" value="UniProtKB-KW"/>
</dbReference>
<dbReference type="InterPro" id="IPR041698">
    <property type="entry name" value="Methyltransf_25"/>
</dbReference>
<dbReference type="EC" id="2.1.3.-" evidence="3"/>
<dbReference type="STRING" id="679897.HMU12880"/>
<organism evidence="6 7">
    <name type="scientific">Helicobacter mustelae (strain ATCC 43772 / CCUG 25715 / CIP 103759 / LMG 18044 / NCTC 12198 / R85-136P)</name>
    <name type="common">Campylobacter mustelae</name>
    <dbReference type="NCBI Taxonomy" id="679897"/>
    <lineage>
        <taxon>Bacteria</taxon>
        <taxon>Pseudomonadati</taxon>
        <taxon>Campylobacterota</taxon>
        <taxon>Epsilonproteobacteria</taxon>
        <taxon>Campylobacterales</taxon>
        <taxon>Helicobacteraceae</taxon>
        <taxon>Helicobacter</taxon>
    </lineage>
</organism>
<comment type="caution">
    <text evidence="3">Lacks conserved residue(s) required for the propagation of feature annotation.</text>
</comment>
<dbReference type="HAMAP" id="MF_01589">
    <property type="entry name" value="Cx_SAM_synthase"/>
    <property type="match status" value="1"/>
</dbReference>
<evidence type="ECO:0000256" key="4">
    <source>
        <dbReference type="PIRSR" id="PIRSR006325-1"/>
    </source>
</evidence>
<dbReference type="Pfam" id="PF13649">
    <property type="entry name" value="Methyltransf_25"/>
    <property type="match status" value="1"/>
</dbReference>
<name>D3UJ67_HELM1</name>
<dbReference type="GO" id="GO:1904047">
    <property type="term" value="F:S-adenosyl-L-methionine binding"/>
    <property type="evidence" value="ECO:0007669"/>
    <property type="project" value="UniProtKB-UniRule"/>
</dbReference>
<accession>D3UJ67</accession>
<proteinExistence type="inferred from homology"/>
<evidence type="ECO:0000313" key="6">
    <source>
        <dbReference type="EMBL" id="CBG40542.1"/>
    </source>
</evidence>
<dbReference type="InterPro" id="IPR029063">
    <property type="entry name" value="SAM-dependent_MTases_sf"/>
</dbReference>
<keyword evidence="1 3" id="KW-0808">Transferase</keyword>
<dbReference type="InterPro" id="IPR005271">
    <property type="entry name" value="CmoA"/>
</dbReference>
<dbReference type="eggNOG" id="COG2226">
    <property type="taxonomic scope" value="Bacteria"/>
</dbReference>
<dbReference type="SUPFAM" id="SSF53335">
    <property type="entry name" value="S-adenosyl-L-methionine-dependent methyltransferases"/>
    <property type="match status" value="1"/>
</dbReference>
<evidence type="ECO:0000256" key="1">
    <source>
        <dbReference type="ARBA" id="ARBA00022679"/>
    </source>
</evidence>
<evidence type="ECO:0000259" key="5">
    <source>
        <dbReference type="Pfam" id="PF13649"/>
    </source>
</evidence>
<comment type="catalytic activity">
    <reaction evidence="3">
        <text>prephenate + S-adenosyl-L-methionine = carboxy-S-adenosyl-L-methionine + 3-phenylpyruvate + H2O</text>
        <dbReference type="Rhea" id="RHEA:51692"/>
        <dbReference type="ChEBI" id="CHEBI:15377"/>
        <dbReference type="ChEBI" id="CHEBI:18005"/>
        <dbReference type="ChEBI" id="CHEBI:29934"/>
        <dbReference type="ChEBI" id="CHEBI:59789"/>
        <dbReference type="ChEBI" id="CHEBI:134278"/>
    </reaction>
</comment>
<reference evidence="6 7" key="1">
    <citation type="journal article" date="2010" name="BMC Genomics">
        <title>Comparative genomics and proteomics of Helicobacter mustelae, an ulcerogenic and carcinogenic gastric pathogen.</title>
        <authorList>
            <person name="O'Toole P.W."/>
            <person name="Snelling W.J."/>
            <person name="Canchaya C."/>
            <person name="Forde B.M."/>
            <person name="Hardie K.R."/>
            <person name="Josenhans C."/>
            <person name="Graham R.L.J."/>
            <person name="McMullan G."/>
            <person name="Parkhill J."/>
            <person name="Belda E."/>
            <person name="Bentley S.D."/>
        </authorList>
    </citation>
    <scope>NUCLEOTIDE SEQUENCE [LARGE SCALE GENOMIC DNA]</scope>
    <source>
        <strain evidence="7">ATCC 43772 / LMG 18044 / NCTC 12198 / 12198</strain>
    </source>
</reference>
<keyword evidence="2 3" id="KW-0949">S-adenosyl-L-methionine</keyword>
<evidence type="ECO:0000256" key="2">
    <source>
        <dbReference type="ARBA" id="ARBA00022691"/>
    </source>
</evidence>
<dbReference type="AlphaFoldDB" id="D3UJ67"/>
<dbReference type="GO" id="GO:0032259">
    <property type="term" value="P:methylation"/>
    <property type="evidence" value="ECO:0007669"/>
    <property type="project" value="UniProtKB-KW"/>
</dbReference>
<keyword evidence="6" id="KW-0489">Methyltransferase</keyword>
<comment type="function">
    <text evidence="3">Catalyzes the conversion of S-adenosyl-L-methionine (SAM) to carboxy-S-adenosyl-L-methionine (Cx-SAM).</text>
</comment>